<comment type="similarity">
    <text evidence="2 11">Belongs to the zinc-containing alcohol dehydrogenase family.</text>
</comment>
<keyword evidence="8" id="KW-0560">Oxidoreductase</keyword>
<evidence type="ECO:0000256" key="6">
    <source>
        <dbReference type="ARBA" id="ARBA00022833"/>
    </source>
</evidence>
<evidence type="ECO:0000256" key="9">
    <source>
        <dbReference type="ARBA" id="ARBA00024074"/>
    </source>
</evidence>
<keyword evidence="5 11" id="KW-0479">Metal-binding</keyword>
<dbReference type="InterPro" id="IPR047109">
    <property type="entry name" value="CAD-like"/>
</dbReference>
<dbReference type="InterPro" id="IPR011032">
    <property type="entry name" value="GroES-like_sf"/>
</dbReference>
<evidence type="ECO:0000256" key="2">
    <source>
        <dbReference type="ARBA" id="ARBA00008072"/>
    </source>
</evidence>
<comment type="catalytic activity">
    <reaction evidence="10">
        <text>a primary alcohol + NADP(+) = an aldehyde + NADPH + H(+)</text>
        <dbReference type="Rhea" id="RHEA:15937"/>
        <dbReference type="ChEBI" id="CHEBI:15378"/>
        <dbReference type="ChEBI" id="CHEBI:15734"/>
        <dbReference type="ChEBI" id="CHEBI:17478"/>
        <dbReference type="ChEBI" id="CHEBI:57783"/>
        <dbReference type="ChEBI" id="CHEBI:58349"/>
        <dbReference type="EC" id="1.1.1.2"/>
    </reaction>
    <physiologicalReaction direction="left-to-right" evidence="10">
        <dbReference type="Rhea" id="RHEA:15938"/>
    </physiologicalReaction>
    <physiologicalReaction direction="right-to-left" evidence="10">
        <dbReference type="Rhea" id="RHEA:15939"/>
    </physiologicalReaction>
</comment>
<keyword evidence="14" id="KW-1185">Reference proteome</keyword>
<evidence type="ECO:0000256" key="11">
    <source>
        <dbReference type="RuleBase" id="RU361277"/>
    </source>
</evidence>
<dbReference type="GO" id="GO:0006066">
    <property type="term" value="P:alcohol metabolic process"/>
    <property type="evidence" value="ECO:0007669"/>
    <property type="project" value="UniProtKB-ARBA"/>
</dbReference>
<dbReference type="Gene3D" id="3.90.180.10">
    <property type="entry name" value="Medium-chain alcohol dehydrogenases, catalytic domain"/>
    <property type="match status" value="1"/>
</dbReference>
<dbReference type="GO" id="GO:0008270">
    <property type="term" value="F:zinc ion binding"/>
    <property type="evidence" value="ECO:0007669"/>
    <property type="project" value="InterPro"/>
</dbReference>
<dbReference type="Gene3D" id="3.40.50.720">
    <property type="entry name" value="NAD(P)-binding Rossmann-like Domain"/>
    <property type="match status" value="1"/>
</dbReference>
<keyword evidence="7" id="KW-0521">NADP</keyword>
<comment type="cofactor">
    <cofactor evidence="1 11">
        <name>Zn(2+)</name>
        <dbReference type="ChEBI" id="CHEBI:29105"/>
    </cofactor>
</comment>
<name>A0AAV9U6H7_9PEZI</name>
<comment type="caution">
    <text evidence="13">The sequence shown here is derived from an EMBL/GenBank/DDBJ whole genome shotgun (WGS) entry which is preliminary data.</text>
</comment>
<dbReference type="SUPFAM" id="SSF51735">
    <property type="entry name" value="NAD(P)-binding Rossmann-fold domains"/>
    <property type="match status" value="1"/>
</dbReference>
<accession>A0AAV9U6H7</accession>
<dbReference type="PROSITE" id="PS00059">
    <property type="entry name" value="ADH_ZINC"/>
    <property type="match status" value="1"/>
</dbReference>
<sequence>MATERFTGWVGKDASAADGNLVYEEFQPKKWEETDVDIEITHCGMCGSDLHTLSGGWHKPEYPYVVGHEIVGRAVRVGSKVSHVKVGDRVGVGAQSDSCGECDLCKSGNESYCDRFTQTYDGRHKNGDRSTGGYADNARVPGSFVINLNPYDKIPSEILAPMMCGGLTVFSPLKRYGAGPNKRVGIIGLGGLGHFGVMFARALGSAEVVLISRSRAKEADALKLGADRVIATKDEPDWATKHASSLDLIINTADSPNMPLTEYLGLLAPMGTLVQVGAPDGNMPGFNGFKLLAKNRNLTGTAIGSRLEIREMLQLANDTGVKTWANPFPMDKVNDAIKAFNRSEARYRIVLVNEKNAEAHL</sequence>
<dbReference type="Proteomes" id="UP001375240">
    <property type="component" value="Unassembled WGS sequence"/>
</dbReference>
<proteinExistence type="inferred from homology"/>
<dbReference type="GO" id="GO:0008106">
    <property type="term" value="F:alcohol dehydrogenase (NADP+) activity"/>
    <property type="evidence" value="ECO:0007669"/>
    <property type="project" value="UniProtKB-EC"/>
</dbReference>
<feature type="domain" description="Enoyl reductase (ER)" evidence="12">
    <location>
        <begin position="16"/>
        <end position="351"/>
    </location>
</feature>
<evidence type="ECO:0000259" key="12">
    <source>
        <dbReference type="SMART" id="SM00829"/>
    </source>
</evidence>
<evidence type="ECO:0000256" key="3">
    <source>
        <dbReference type="ARBA" id="ARBA00011738"/>
    </source>
</evidence>
<evidence type="ECO:0000256" key="4">
    <source>
        <dbReference type="ARBA" id="ARBA00022553"/>
    </source>
</evidence>
<evidence type="ECO:0000256" key="5">
    <source>
        <dbReference type="ARBA" id="ARBA00022723"/>
    </source>
</evidence>
<dbReference type="CDD" id="cd05283">
    <property type="entry name" value="CAD1"/>
    <property type="match status" value="1"/>
</dbReference>
<dbReference type="SMART" id="SM00829">
    <property type="entry name" value="PKS_ER"/>
    <property type="match status" value="1"/>
</dbReference>
<evidence type="ECO:0000256" key="10">
    <source>
        <dbReference type="ARBA" id="ARBA00050997"/>
    </source>
</evidence>
<evidence type="ECO:0000313" key="14">
    <source>
        <dbReference type="Proteomes" id="UP001375240"/>
    </source>
</evidence>
<organism evidence="13 14">
    <name type="scientific">Orbilia brochopaga</name>
    <dbReference type="NCBI Taxonomy" id="3140254"/>
    <lineage>
        <taxon>Eukaryota</taxon>
        <taxon>Fungi</taxon>
        <taxon>Dikarya</taxon>
        <taxon>Ascomycota</taxon>
        <taxon>Pezizomycotina</taxon>
        <taxon>Orbiliomycetes</taxon>
        <taxon>Orbiliales</taxon>
        <taxon>Orbiliaceae</taxon>
        <taxon>Orbilia</taxon>
    </lineage>
</organism>
<dbReference type="Pfam" id="PF00107">
    <property type="entry name" value="ADH_zinc_N"/>
    <property type="match status" value="1"/>
</dbReference>
<evidence type="ECO:0000256" key="8">
    <source>
        <dbReference type="ARBA" id="ARBA00023002"/>
    </source>
</evidence>
<dbReference type="Pfam" id="PF08240">
    <property type="entry name" value="ADH_N"/>
    <property type="match status" value="1"/>
</dbReference>
<dbReference type="EMBL" id="JAVHNQ010000012">
    <property type="protein sequence ID" value="KAK6335681.1"/>
    <property type="molecule type" value="Genomic_DNA"/>
</dbReference>
<dbReference type="InterPro" id="IPR013149">
    <property type="entry name" value="ADH-like_C"/>
</dbReference>
<gene>
    <name evidence="13" type="ORF">TWF696_002447</name>
</gene>
<dbReference type="EC" id="1.1.1.2" evidence="9"/>
<dbReference type="InterPro" id="IPR036291">
    <property type="entry name" value="NAD(P)-bd_dom_sf"/>
</dbReference>
<evidence type="ECO:0000256" key="7">
    <source>
        <dbReference type="ARBA" id="ARBA00022857"/>
    </source>
</evidence>
<evidence type="ECO:0000256" key="1">
    <source>
        <dbReference type="ARBA" id="ARBA00001947"/>
    </source>
</evidence>
<comment type="subunit">
    <text evidence="3">Homodimer.</text>
</comment>
<protein>
    <recommendedName>
        <fullName evidence="9">alcohol dehydrogenase (NADP(+))</fullName>
        <ecNumber evidence="9">1.1.1.2</ecNumber>
    </recommendedName>
</protein>
<dbReference type="InterPro" id="IPR013154">
    <property type="entry name" value="ADH-like_N"/>
</dbReference>
<dbReference type="PANTHER" id="PTHR42683">
    <property type="entry name" value="ALDEHYDE REDUCTASE"/>
    <property type="match status" value="1"/>
</dbReference>
<dbReference type="InterPro" id="IPR002328">
    <property type="entry name" value="ADH_Zn_CS"/>
</dbReference>
<reference evidence="13 14" key="1">
    <citation type="submission" date="2019-10" db="EMBL/GenBank/DDBJ databases">
        <authorList>
            <person name="Palmer J.M."/>
        </authorList>
    </citation>
    <scope>NUCLEOTIDE SEQUENCE [LARGE SCALE GENOMIC DNA]</scope>
    <source>
        <strain evidence="13 14">TWF696</strain>
    </source>
</reference>
<dbReference type="SUPFAM" id="SSF50129">
    <property type="entry name" value="GroES-like"/>
    <property type="match status" value="1"/>
</dbReference>
<keyword evidence="6 11" id="KW-0862">Zinc</keyword>
<keyword evidence="4" id="KW-0597">Phosphoprotein</keyword>
<dbReference type="InterPro" id="IPR020843">
    <property type="entry name" value="ER"/>
</dbReference>
<dbReference type="FunFam" id="3.40.50.720:FF:000158">
    <property type="entry name" value="Zinc-binding alcohol dehydrogenase"/>
    <property type="match status" value="1"/>
</dbReference>
<evidence type="ECO:0000313" key="13">
    <source>
        <dbReference type="EMBL" id="KAK6335681.1"/>
    </source>
</evidence>
<dbReference type="AlphaFoldDB" id="A0AAV9U6H7"/>